<dbReference type="GO" id="GO:0003677">
    <property type="term" value="F:DNA binding"/>
    <property type="evidence" value="ECO:0007669"/>
    <property type="project" value="InterPro"/>
</dbReference>
<accession>A0A402BLB7</accession>
<dbReference type="RefSeq" id="WP_126632118.1">
    <property type="nucleotide sequence ID" value="NZ_BIFT01000003.1"/>
</dbReference>
<dbReference type="Proteomes" id="UP000287171">
    <property type="component" value="Unassembled WGS sequence"/>
</dbReference>
<protein>
    <recommendedName>
        <fullName evidence="3">HTH cro/C1-type domain-containing protein</fullName>
    </recommendedName>
</protein>
<evidence type="ECO:0008006" key="3">
    <source>
        <dbReference type="Google" id="ProtNLM"/>
    </source>
</evidence>
<gene>
    <name evidence="1" type="ORF">KDA_76030</name>
</gene>
<proteinExistence type="predicted"/>
<evidence type="ECO:0000313" key="2">
    <source>
        <dbReference type="Proteomes" id="UP000287171"/>
    </source>
</evidence>
<evidence type="ECO:0000313" key="1">
    <source>
        <dbReference type="EMBL" id="GCE32119.1"/>
    </source>
</evidence>
<dbReference type="CDD" id="cd00093">
    <property type="entry name" value="HTH_XRE"/>
    <property type="match status" value="1"/>
</dbReference>
<dbReference type="InterPro" id="IPR010982">
    <property type="entry name" value="Lambda_DNA-bd_dom_sf"/>
</dbReference>
<comment type="caution">
    <text evidence="1">The sequence shown here is derived from an EMBL/GenBank/DDBJ whole genome shotgun (WGS) entry which is preliminary data.</text>
</comment>
<dbReference type="AlphaFoldDB" id="A0A402BLB7"/>
<dbReference type="SUPFAM" id="SSF47413">
    <property type="entry name" value="lambda repressor-like DNA-binding domains"/>
    <property type="match status" value="1"/>
</dbReference>
<sequence length="101" mass="11842">MGNHIDGVYLKKQIKQAGYTLDEFYKELGIAKTTFYYYRIGARPIPHKLRQRIEELLQCPFQKFLKPEQESTLMLLPLEQPQPAHQCFIPMPAPAERSHLL</sequence>
<dbReference type="EMBL" id="BIFT01000003">
    <property type="protein sequence ID" value="GCE32119.1"/>
    <property type="molecule type" value="Genomic_DNA"/>
</dbReference>
<keyword evidence="2" id="KW-1185">Reference proteome</keyword>
<dbReference type="InterPro" id="IPR001387">
    <property type="entry name" value="Cro/C1-type_HTH"/>
</dbReference>
<reference evidence="2" key="1">
    <citation type="submission" date="2018-12" db="EMBL/GenBank/DDBJ databases">
        <title>Tengunoibacter tsumagoiensis gen. nov., sp. nov., Dictyobacter kobayashii sp. nov., D. alpinus sp. nov., and D. joshuensis sp. nov. and description of Dictyobacteraceae fam. nov. within the order Ktedonobacterales isolated from Tengu-no-mugimeshi.</title>
        <authorList>
            <person name="Wang C.M."/>
            <person name="Zheng Y."/>
            <person name="Sakai Y."/>
            <person name="Toyoda A."/>
            <person name="Minakuchi Y."/>
            <person name="Abe K."/>
            <person name="Yokota A."/>
            <person name="Yabe S."/>
        </authorList>
    </citation>
    <scope>NUCLEOTIDE SEQUENCE [LARGE SCALE GENOMIC DNA]</scope>
    <source>
        <strain evidence="2">Uno16</strain>
    </source>
</reference>
<organism evidence="1 2">
    <name type="scientific">Dictyobacter alpinus</name>
    <dbReference type="NCBI Taxonomy" id="2014873"/>
    <lineage>
        <taxon>Bacteria</taxon>
        <taxon>Bacillati</taxon>
        <taxon>Chloroflexota</taxon>
        <taxon>Ktedonobacteria</taxon>
        <taxon>Ktedonobacterales</taxon>
        <taxon>Dictyobacteraceae</taxon>
        <taxon>Dictyobacter</taxon>
    </lineage>
</organism>
<name>A0A402BLB7_9CHLR</name>